<reference evidence="1 2" key="1">
    <citation type="submission" date="2015-01" db="EMBL/GenBank/DDBJ databases">
        <title>Evolution of Trichinella species and genotypes.</title>
        <authorList>
            <person name="Korhonen P.K."/>
            <person name="Edoardo P."/>
            <person name="Giuseppe L.R."/>
            <person name="Gasser R.B."/>
        </authorList>
    </citation>
    <scope>NUCLEOTIDE SEQUENCE [LARGE SCALE GENOMIC DNA]</scope>
    <source>
        <strain evidence="1">ISS1980</strain>
    </source>
</reference>
<evidence type="ECO:0000313" key="1">
    <source>
        <dbReference type="EMBL" id="KRZ65501.1"/>
    </source>
</evidence>
<evidence type="ECO:0000313" key="2">
    <source>
        <dbReference type="Proteomes" id="UP000054843"/>
    </source>
</evidence>
<gene>
    <name evidence="1" type="ORF">T10_5353</name>
</gene>
<dbReference type="AlphaFoldDB" id="A0A0V1M128"/>
<accession>A0A0V1M128</accession>
<organism evidence="1 2">
    <name type="scientific">Trichinella papuae</name>
    <dbReference type="NCBI Taxonomy" id="268474"/>
    <lineage>
        <taxon>Eukaryota</taxon>
        <taxon>Metazoa</taxon>
        <taxon>Ecdysozoa</taxon>
        <taxon>Nematoda</taxon>
        <taxon>Enoplea</taxon>
        <taxon>Dorylaimia</taxon>
        <taxon>Trichinellida</taxon>
        <taxon>Trichinellidae</taxon>
        <taxon>Trichinella</taxon>
    </lineage>
</organism>
<dbReference type="EMBL" id="JYDO01000344">
    <property type="protein sequence ID" value="KRZ65501.1"/>
    <property type="molecule type" value="Genomic_DNA"/>
</dbReference>
<keyword evidence="2" id="KW-1185">Reference proteome</keyword>
<dbReference type="Proteomes" id="UP000054843">
    <property type="component" value="Unassembled WGS sequence"/>
</dbReference>
<name>A0A0V1M128_9BILA</name>
<sequence length="62" mass="7348">MGQLSCNRKGKTTNVTVFCFYQNPPNEHKCIEKFQHYVREDTIVLIWEHQTLAQLSSTTNRY</sequence>
<protein>
    <submittedName>
        <fullName evidence="1">Uncharacterized protein</fullName>
    </submittedName>
</protein>
<comment type="caution">
    <text evidence="1">The sequence shown here is derived from an EMBL/GenBank/DDBJ whole genome shotgun (WGS) entry which is preliminary data.</text>
</comment>
<proteinExistence type="predicted"/>